<evidence type="ECO:0000256" key="1">
    <source>
        <dbReference type="ARBA" id="ARBA00023002"/>
    </source>
</evidence>
<dbReference type="Gene3D" id="3.40.50.720">
    <property type="entry name" value="NAD(P)-binding Rossmann-like Domain"/>
    <property type="match status" value="1"/>
</dbReference>
<dbReference type="Pfam" id="PF08240">
    <property type="entry name" value="ADH_N"/>
    <property type="match status" value="1"/>
</dbReference>
<dbReference type="SMART" id="SM00829">
    <property type="entry name" value="PKS_ER"/>
    <property type="match status" value="1"/>
</dbReference>
<organism evidence="3 4">
    <name type="scientific">Scytonema millei VB511283</name>
    <dbReference type="NCBI Taxonomy" id="1245923"/>
    <lineage>
        <taxon>Bacteria</taxon>
        <taxon>Bacillati</taxon>
        <taxon>Cyanobacteriota</taxon>
        <taxon>Cyanophyceae</taxon>
        <taxon>Nostocales</taxon>
        <taxon>Scytonemataceae</taxon>
        <taxon>Scytonema</taxon>
    </lineage>
</organism>
<feature type="domain" description="Enoyl reductase (ER)" evidence="2">
    <location>
        <begin position="10"/>
        <end position="300"/>
    </location>
</feature>
<dbReference type="Pfam" id="PF13602">
    <property type="entry name" value="ADH_zinc_N_2"/>
    <property type="match status" value="1"/>
</dbReference>
<dbReference type="InterPro" id="IPR011032">
    <property type="entry name" value="GroES-like_sf"/>
</dbReference>
<dbReference type="Proteomes" id="UP000031532">
    <property type="component" value="Unassembled WGS sequence"/>
</dbReference>
<dbReference type="InterPro" id="IPR050700">
    <property type="entry name" value="YIM1/Zinc_Alcohol_DH_Fams"/>
</dbReference>
<comment type="caution">
    <text evidence="3">The sequence shown here is derived from an EMBL/GenBank/DDBJ whole genome shotgun (WGS) entry which is preliminary data.</text>
</comment>
<dbReference type="InterPro" id="IPR013154">
    <property type="entry name" value="ADH-like_N"/>
</dbReference>
<dbReference type="GO" id="GO:0016491">
    <property type="term" value="F:oxidoreductase activity"/>
    <property type="evidence" value="ECO:0007669"/>
    <property type="project" value="UniProtKB-KW"/>
</dbReference>
<dbReference type="Gene3D" id="3.90.180.10">
    <property type="entry name" value="Medium-chain alcohol dehydrogenases, catalytic domain"/>
    <property type="match status" value="1"/>
</dbReference>
<gene>
    <name evidence="3" type="ORF">QH73_0001605</name>
</gene>
<dbReference type="RefSeq" id="WP_039714971.1">
    <property type="nucleotide sequence ID" value="NZ_JTJC03000001.1"/>
</dbReference>
<evidence type="ECO:0000313" key="3">
    <source>
        <dbReference type="EMBL" id="NHC33373.1"/>
    </source>
</evidence>
<dbReference type="AlphaFoldDB" id="A0A9X5I1L8"/>
<dbReference type="InterPro" id="IPR036291">
    <property type="entry name" value="NAD(P)-bd_dom_sf"/>
</dbReference>
<dbReference type="GO" id="GO:0008270">
    <property type="term" value="F:zinc ion binding"/>
    <property type="evidence" value="ECO:0007669"/>
    <property type="project" value="InterPro"/>
</dbReference>
<protein>
    <submittedName>
        <fullName evidence="3">NADP-dependent oxidoreductase</fullName>
    </submittedName>
</protein>
<dbReference type="InterPro" id="IPR020843">
    <property type="entry name" value="ER"/>
</dbReference>
<dbReference type="PANTHER" id="PTHR11695">
    <property type="entry name" value="ALCOHOL DEHYDROGENASE RELATED"/>
    <property type="match status" value="1"/>
</dbReference>
<dbReference type="SUPFAM" id="SSF50129">
    <property type="entry name" value="GroES-like"/>
    <property type="match status" value="1"/>
</dbReference>
<name>A0A9X5I1L8_9CYAN</name>
<accession>A0A9X5I1L8</accession>
<keyword evidence="1" id="KW-0560">Oxidoreductase</keyword>
<proteinExistence type="predicted"/>
<dbReference type="SUPFAM" id="SSF51735">
    <property type="entry name" value="NAD(P)-binding Rossmann-fold domains"/>
    <property type="match status" value="1"/>
</dbReference>
<dbReference type="InterPro" id="IPR002364">
    <property type="entry name" value="Quin_OxRdtase/zeta-crystal_CS"/>
</dbReference>
<reference evidence="3 4" key="1">
    <citation type="journal article" date="2015" name="Genome Announc.">
        <title>Draft Genome Sequence of the Terrestrial Cyanobacterium Scytonema millei VB511283, Isolated from Eastern India.</title>
        <authorList>
            <person name="Sen D."/>
            <person name="Chandrababunaidu M.M."/>
            <person name="Singh D."/>
            <person name="Sanghi N."/>
            <person name="Ghorai A."/>
            <person name="Mishra G.P."/>
            <person name="Madduluri M."/>
            <person name="Adhikary S.P."/>
            <person name="Tripathy S."/>
        </authorList>
    </citation>
    <scope>NUCLEOTIDE SEQUENCE [LARGE SCALE GENOMIC DNA]</scope>
    <source>
        <strain evidence="3 4">VB511283</strain>
    </source>
</reference>
<evidence type="ECO:0000313" key="4">
    <source>
        <dbReference type="Proteomes" id="UP000031532"/>
    </source>
</evidence>
<dbReference type="EMBL" id="JTJC03000001">
    <property type="protein sequence ID" value="NHC33373.1"/>
    <property type="molecule type" value="Genomic_DNA"/>
</dbReference>
<dbReference type="PROSITE" id="PS01162">
    <property type="entry name" value="QOR_ZETA_CRYSTAL"/>
    <property type="match status" value="1"/>
</dbReference>
<evidence type="ECO:0000259" key="2">
    <source>
        <dbReference type="SMART" id="SM00829"/>
    </source>
</evidence>
<sequence length="303" mass="32330">MKAIRMHAYGGADVLKYEDVPLPQPAADEVLIRIYAAGVNPVDWKIREGYVGKTFKLPHILGADVAGVVESVGDAVQRLKPGDEVYGYASLRREGTYAEYIAAKESEVTLKPKSIDFIQAAALPVAALTSWQAIFDTAHLEAGQKILIHAASGGVGSIAVQLAKAKGAHVIGTTSTRNTEFIRKLGVDEAIDYQATPFEDVVRDLDVVLDTIGGETRSRSLKVLKPDGILVSIVGSPSESASVRVAVTHVQPNAAQLAEITTLIDSGQVKPHVETILPLSEAAQAHQLSQSGRTRGKIVLRVD</sequence>
<dbReference type="PANTHER" id="PTHR11695:SF294">
    <property type="entry name" value="RETICULON-4-INTERACTING PROTEIN 1, MITOCHONDRIAL"/>
    <property type="match status" value="1"/>
</dbReference>
<dbReference type="OrthoDB" id="9792162at2"/>
<keyword evidence="4" id="KW-1185">Reference proteome</keyword>
<dbReference type="CDD" id="cd05289">
    <property type="entry name" value="MDR_like_2"/>
    <property type="match status" value="1"/>
</dbReference>